<evidence type="ECO:0000259" key="1">
    <source>
        <dbReference type="PROSITE" id="PS50830"/>
    </source>
</evidence>
<dbReference type="InterPro" id="IPR035437">
    <property type="entry name" value="SNase_OB-fold_sf"/>
</dbReference>
<evidence type="ECO:0000313" key="3">
    <source>
        <dbReference type="Proteomes" id="UP001155840"/>
    </source>
</evidence>
<dbReference type="AlphaFoldDB" id="A0AA43ZCL9"/>
<dbReference type="SUPFAM" id="SSF50199">
    <property type="entry name" value="Staphylococcal nuclease"/>
    <property type="match status" value="1"/>
</dbReference>
<evidence type="ECO:0000313" key="2">
    <source>
        <dbReference type="EMBL" id="NHT75340.1"/>
    </source>
</evidence>
<feature type="domain" description="TNase-like" evidence="1">
    <location>
        <begin position="41"/>
        <end position="152"/>
    </location>
</feature>
<dbReference type="EMBL" id="JAANCM010000002">
    <property type="protein sequence ID" value="NHT75340.1"/>
    <property type="molecule type" value="Genomic_DNA"/>
</dbReference>
<dbReference type="InterPro" id="IPR016071">
    <property type="entry name" value="Staphylococal_nuclease_OB-fold"/>
</dbReference>
<gene>
    <name evidence="2" type="ORF">G8E10_06185</name>
</gene>
<name>A0AA43ZCL9_9HYPH</name>
<organism evidence="2 3">
    <name type="scientific">Ferranicluibacter rubi</name>
    <dbReference type="NCBI Taxonomy" id="2715133"/>
    <lineage>
        <taxon>Bacteria</taxon>
        <taxon>Pseudomonadati</taxon>
        <taxon>Pseudomonadota</taxon>
        <taxon>Alphaproteobacteria</taxon>
        <taxon>Hyphomicrobiales</taxon>
        <taxon>Rhizobiaceae</taxon>
        <taxon>Ferranicluibacter</taxon>
    </lineage>
</organism>
<accession>A0AA43ZCL9</accession>
<keyword evidence="3" id="KW-1185">Reference proteome</keyword>
<dbReference type="PROSITE" id="PS50830">
    <property type="entry name" value="TNASE_3"/>
    <property type="match status" value="1"/>
</dbReference>
<sequence>MVGRRRSLVRDGLLTILFLGLVWLAAHRLAGGGVTVIGQPRVVDGDTLAIGRDRIRLIGIDAPESAQTCERDGRDWDCGQEARRHLARLIGKAAVACEGRADDRYGRRLAVCAAGREELNARMVEDGFAIAFGDYEAEEADARARRAGLWAGTFDRPRDWRARHGGMAEAPHIDMDWIKALLRRIETAWTSR</sequence>
<dbReference type="PANTHER" id="PTHR12302">
    <property type="entry name" value="EBNA2 BINDING PROTEIN P100"/>
    <property type="match status" value="1"/>
</dbReference>
<dbReference type="Pfam" id="PF00565">
    <property type="entry name" value="SNase"/>
    <property type="match status" value="1"/>
</dbReference>
<comment type="caution">
    <text evidence="2">The sequence shown here is derived from an EMBL/GenBank/DDBJ whole genome shotgun (WGS) entry which is preliminary data.</text>
</comment>
<dbReference type="Proteomes" id="UP001155840">
    <property type="component" value="Unassembled WGS sequence"/>
</dbReference>
<protein>
    <submittedName>
        <fullName evidence="2">Thermonuclease family protein</fullName>
    </submittedName>
</protein>
<dbReference type="PANTHER" id="PTHR12302:SF26">
    <property type="entry name" value="BLR1266 PROTEIN"/>
    <property type="match status" value="1"/>
</dbReference>
<reference evidence="2" key="1">
    <citation type="submission" date="2020-03" db="EMBL/GenBank/DDBJ databases">
        <title>Ferranicluibacter endophyticum gen. nov., sp. nov., a new genus isolated from Rubus ulmifolius Schott. stem.</title>
        <authorList>
            <person name="Roca-Couso R."/>
            <person name="Flores-Felix J.D."/>
            <person name="Igual J.M."/>
            <person name="Rivas R."/>
        </authorList>
    </citation>
    <scope>NUCLEOTIDE SEQUENCE</scope>
    <source>
        <strain evidence="2">CRRU44</strain>
    </source>
</reference>
<dbReference type="SMART" id="SM00318">
    <property type="entry name" value="SNc"/>
    <property type="match status" value="1"/>
</dbReference>
<proteinExistence type="predicted"/>
<dbReference type="Gene3D" id="2.40.50.90">
    <property type="match status" value="1"/>
</dbReference>